<dbReference type="Gene3D" id="3.40.50.1110">
    <property type="entry name" value="SGNH hydrolase"/>
    <property type="match status" value="1"/>
</dbReference>
<feature type="domain" description="SGNH hydrolase-type esterase" evidence="1">
    <location>
        <begin position="214"/>
        <end position="388"/>
    </location>
</feature>
<organism evidence="2 3">
    <name type="scientific">Subdoligranulum variabile</name>
    <dbReference type="NCBI Taxonomy" id="214851"/>
    <lineage>
        <taxon>Bacteria</taxon>
        <taxon>Bacillati</taxon>
        <taxon>Bacillota</taxon>
        <taxon>Clostridia</taxon>
        <taxon>Eubacteriales</taxon>
        <taxon>Oscillospiraceae</taxon>
        <taxon>Subdoligranulum</taxon>
    </lineage>
</organism>
<reference evidence="2" key="2">
    <citation type="submission" date="2021-09" db="EMBL/GenBank/DDBJ databases">
        <authorList>
            <person name="Gilroy R."/>
        </authorList>
    </citation>
    <scope>NUCLEOTIDE SEQUENCE</scope>
    <source>
        <strain evidence="2">ChiBcec21-2208</strain>
    </source>
</reference>
<evidence type="ECO:0000259" key="1">
    <source>
        <dbReference type="Pfam" id="PF13472"/>
    </source>
</evidence>
<dbReference type="EMBL" id="DYVE01000145">
    <property type="protein sequence ID" value="HJG28103.1"/>
    <property type="molecule type" value="Genomic_DNA"/>
</dbReference>
<comment type="caution">
    <text evidence="2">The sequence shown here is derived from an EMBL/GenBank/DDBJ whole genome shotgun (WGS) entry which is preliminary data.</text>
</comment>
<reference evidence="2" key="1">
    <citation type="journal article" date="2021" name="PeerJ">
        <title>Extensive microbial diversity within the chicken gut microbiome revealed by metagenomics and culture.</title>
        <authorList>
            <person name="Gilroy R."/>
            <person name="Ravi A."/>
            <person name="Getino M."/>
            <person name="Pursley I."/>
            <person name="Horton D.L."/>
            <person name="Alikhan N.F."/>
            <person name="Baker D."/>
            <person name="Gharbi K."/>
            <person name="Hall N."/>
            <person name="Watson M."/>
            <person name="Adriaenssens E.M."/>
            <person name="Foster-Nyarko E."/>
            <person name="Jarju S."/>
            <person name="Secka A."/>
            <person name="Antonio M."/>
            <person name="Oren A."/>
            <person name="Chaudhuri R.R."/>
            <person name="La Ragione R."/>
            <person name="Hildebrand F."/>
            <person name="Pallen M.J."/>
        </authorList>
    </citation>
    <scope>NUCLEOTIDE SEQUENCE</scope>
    <source>
        <strain evidence="2">ChiBcec21-2208</strain>
    </source>
</reference>
<evidence type="ECO:0000313" key="2">
    <source>
        <dbReference type="EMBL" id="HJG28103.1"/>
    </source>
</evidence>
<dbReference type="CDD" id="cd00229">
    <property type="entry name" value="SGNH_hydrolase"/>
    <property type="match status" value="1"/>
</dbReference>
<proteinExistence type="predicted"/>
<sequence>MRDQRIAPRDPIPQREALYILVDKPVGGGGSDAEANRFPVFLNDERLVTFAKIVGGVQDENILQMLRTAKGFRRLVHSIGVSIVSDAPDKAAVFSMCFSGEHGTEGGSGKISLCTNGVETILEMACVEEQDTDAVPGKFLIELPCEEDTALVTVKFYLHDGYHAPRFDPDPPVEFDTPQYNAMIARSCLSTGNNARIKRVLEDLRAGKPVTLAFLGGSITQGAGAIPEQEKCYARLTFEAIRDQYSSAPDQVNYIKAGVGGTPSQLALNRYDRDVTRNGTVSPDLVVVEFAVNDLGDETNGYCYESLVHRIWNDPGEPAVILLFSVFANDWNLKERLAPVGWRHELPMVDVLEAVSPQFGATTAQRSVITKRQYFYDTYHPSNAGHRIMKDCLMYLLQRLDTQPSMAPAKDAPPYYSFYFSAMQAYDRGNLPFDISVDPGSFTGTDEDLQMVALDNDTYNTAQFPFNWKKTSGKKPFQMELVCKSLQMVFKDSASLDFGRIRVTVDGQTVAYYDPREVGWTHCHATILFAKETAGKHHIEICMAPEDEGKTFTILGFGVVR</sequence>
<dbReference type="Pfam" id="PF13472">
    <property type="entry name" value="Lipase_GDSL_2"/>
    <property type="match status" value="1"/>
</dbReference>
<protein>
    <submittedName>
        <fullName evidence="2">GDSL-type esterase/lipase family protein</fullName>
    </submittedName>
</protein>
<gene>
    <name evidence="2" type="ORF">K8V20_05605</name>
</gene>
<dbReference type="InterPro" id="IPR013830">
    <property type="entry name" value="SGNH_hydro"/>
</dbReference>
<dbReference type="InterPro" id="IPR036514">
    <property type="entry name" value="SGNH_hydro_sf"/>
</dbReference>
<dbReference type="SUPFAM" id="SSF52266">
    <property type="entry name" value="SGNH hydrolase"/>
    <property type="match status" value="1"/>
</dbReference>
<evidence type="ECO:0000313" key="3">
    <source>
        <dbReference type="Proteomes" id="UP000782880"/>
    </source>
</evidence>
<accession>A0A921ILR8</accession>
<dbReference type="PANTHER" id="PTHR34407:SF1">
    <property type="entry name" value="SGNH HYDROLASE-TYPE ESTERASE DOMAIN-CONTAINING PROTEIN"/>
    <property type="match status" value="1"/>
</dbReference>
<dbReference type="AlphaFoldDB" id="A0A921ILR8"/>
<dbReference type="Proteomes" id="UP000782880">
    <property type="component" value="Unassembled WGS sequence"/>
</dbReference>
<dbReference type="PANTHER" id="PTHR34407">
    <property type="entry name" value="EXPRESSED PROTEIN"/>
    <property type="match status" value="1"/>
</dbReference>
<name>A0A921ILR8_9FIRM</name>